<dbReference type="GO" id="GO:0004540">
    <property type="term" value="F:RNA nuclease activity"/>
    <property type="evidence" value="ECO:0007669"/>
    <property type="project" value="InterPro"/>
</dbReference>
<organism evidence="5 6">
    <name type="scientific">Maledivibacter halophilus</name>
    <dbReference type="NCBI Taxonomy" id="36842"/>
    <lineage>
        <taxon>Bacteria</taxon>
        <taxon>Bacillati</taxon>
        <taxon>Bacillota</taxon>
        <taxon>Clostridia</taxon>
        <taxon>Peptostreptococcales</taxon>
        <taxon>Caminicellaceae</taxon>
        <taxon>Maledivibacter</taxon>
    </lineage>
</organism>
<reference evidence="6" key="1">
    <citation type="submission" date="2017-02" db="EMBL/GenBank/DDBJ databases">
        <authorList>
            <person name="Varghese N."/>
            <person name="Submissions S."/>
        </authorList>
    </citation>
    <scope>NUCLEOTIDE SEQUENCE [LARGE SCALE GENOMIC DNA]</scope>
    <source>
        <strain evidence="6">M1</strain>
    </source>
</reference>
<dbReference type="InterPro" id="IPR037038">
    <property type="entry name" value="HepT-like_sf"/>
</dbReference>
<keyword evidence="1" id="KW-1277">Toxin-antitoxin system</keyword>
<dbReference type="AlphaFoldDB" id="A0A1T5JDI7"/>
<accession>A0A1T5JDI7</accession>
<dbReference type="InterPro" id="IPR008201">
    <property type="entry name" value="HepT-like"/>
</dbReference>
<protein>
    <submittedName>
        <fullName evidence="5">Uncharacterized conserved protein YutE, UPF0331/DUF86 family</fullName>
    </submittedName>
</protein>
<dbReference type="RefSeq" id="WP_079489948.1">
    <property type="nucleotide sequence ID" value="NZ_FUZT01000002.1"/>
</dbReference>
<evidence type="ECO:0000256" key="1">
    <source>
        <dbReference type="ARBA" id="ARBA00022649"/>
    </source>
</evidence>
<dbReference type="PANTHER" id="PTHR33397:SF5">
    <property type="entry name" value="RNASE YUTE-RELATED"/>
    <property type="match status" value="1"/>
</dbReference>
<dbReference type="STRING" id="36842.SAMN02194393_01117"/>
<dbReference type="PANTHER" id="PTHR33397">
    <property type="entry name" value="UPF0331 PROTEIN YUTE"/>
    <property type="match status" value="1"/>
</dbReference>
<dbReference type="InterPro" id="IPR052379">
    <property type="entry name" value="Type_VII_TA_RNase"/>
</dbReference>
<name>A0A1T5JDI7_9FIRM</name>
<evidence type="ECO:0000256" key="2">
    <source>
        <dbReference type="ARBA" id="ARBA00022722"/>
    </source>
</evidence>
<evidence type="ECO:0000256" key="3">
    <source>
        <dbReference type="ARBA" id="ARBA00022801"/>
    </source>
</evidence>
<dbReference type="Proteomes" id="UP000190285">
    <property type="component" value="Unassembled WGS sequence"/>
</dbReference>
<dbReference type="EMBL" id="FUZT01000002">
    <property type="protein sequence ID" value="SKC49490.1"/>
    <property type="molecule type" value="Genomic_DNA"/>
</dbReference>
<keyword evidence="3" id="KW-0378">Hydrolase</keyword>
<dbReference type="Pfam" id="PF01934">
    <property type="entry name" value="HepT-like"/>
    <property type="match status" value="1"/>
</dbReference>
<dbReference type="OrthoDB" id="9796612at2"/>
<dbReference type="NCBIfam" id="NF047751">
    <property type="entry name" value="HepT_toxin"/>
    <property type="match status" value="1"/>
</dbReference>
<evidence type="ECO:0000313" key="6">
    <source>
        <dbReference type="Proteomes" id="UP000190285"/>
    </source>
</evidence>
<proteinExistence type="inferred from homology"/>
<dbReference type="GO" id="GO:0110001">
    <property type="term" value="C:toxin-antitoxin complex"/>
    <property type="evidence" value="ECO:0007669"/>
    <property type="project" value="InterPro"/>
</dbReference>
<evidence type="ECO:0000256" key="4">
    <source>
        <dbReference type="ARBA" id="ARBA00024207"/>
    </source>
</evidence>
<sequence length="138" mass="16509">MVKIKVLKNRLEQLYTSINKIKRYEDISLEEFLEDDIIQDVVEYNLFIAINMMIDIAVHIVIDNNLGKINTMGEAFEILCKEKYITKDEMIIYKNIVAFRNILSHEYVKIDKKMVYEIMKKNLVDFDKFILFINDNFI</sequence>
<keyword evidence="6" id="KW-1185">Reference proteome</keyword>
<dbReference type="Gene3D" id="1.20.120.580">
    <property type="entry name" value="bsu32300-like"/>
    <property type="match status" value="1"/>
</dbReference>
<keyword evidence="2" id="KW-0540">Nuclease</keyword>
<gene>
    <name evidence="5" type="ORF">SAMN02194393_01117</name>
</gene>
<dbReference type="GO" id="GO:0016787">
    <property type="term" value="F:hydrolase activity"/>
    <property type="evidence" value="ECO:0007669"/>
    <property type="project" value="UniProtKB-KW"/>
</dbReference>
<evidence type="ECO:0000313" key="5">
    <source>
        <dbReference type="EMBL" id="SKC49490.1"/>
    </source>
</evidence>
<comment type="similarity">
    <text evidence="4">Belongs to the HepT RNase toxin family.</text>
</comment>